<reference evidence="2" key="1">
    <citation type="journal article" date="2019" name="Int. J. Syst. Evol. Microbiol.">
        <title>The Global Catalogue of Microorganisms (GCM) 10K type strain sequencing project: providing services to taxonomists for standard genome sequencing and annotation.</title>
        <authorList>
            <consortium name="The Broad Institute Genomics Platform"/>
            <consortium name="The Broad Institute Genome Sequencing Center for Infectious Disease"/>
            <person name="Wu L."/>
            <person name="Ma J."/>
        </authorList>
    </citation>
    <scope>NUCLEOTIDE SEQUENCE [LARGE SCALE GENOMIC DNA]</scope>
    <source>
        <strain evidence="2">NBRC 108894</strain>
    </source>
</reference>
<dbReference type="EMBL" id="BSVB01000001">
    <property type="protein sequence ID" value="GMA94157.1"/>
    <property type="molecule type" value="Genomic_DNA"/>
</dbReference>
<keyword evidence="2" id="KW-1185">Reference proteome</keyword>
<dbReference type="Proteomes" id="UP001157034">
    <property type="component" value="Unassembled WGS sequence"/>
</dbReference>
<accession>A0ABQ6K5M8</accession>
<dbReference type="Pfam" id="PF20120">
    <property type="entry name" value="DUF6510"/>
    <property type="match status" value="1"/>
</dbReference>
<gene>
    <name evidence="1" type="ORF">GCM10025881_09810</name>
</gene>
<dbReference type="RefSeq" id="WP_284253157.1">
    <property type="nucleotide sequence ID" value="NZ_BAAAQO010000003.1"/>
</dbReference>
<proteinExistence type="predicted"/>
<dbReference type="InterPro" id="IPR045423">
    <property type="entry name" value="DUF6510"/>
</dbReference>
<name>A0ABQ6K5M8_9MICO</name>
<organism evidence="1 2">
    <name type="scientific">Pseudolysinimonas kribbensis</name>
    <dbReference type="NCBI Taxonomy" id="433641"/>
    <lineage>
        <taxon>Bacteria</taxon>
        <taxon>Bacillati</taxon>
        <taxon>Actinomycetota</taxon>
        <taxon>Actinomycetes</taxon>
        <taxon>Micrococcales</taxon>
        <taxon>Microbacteriaceae</taxon>
        <taxon>Pseudolysinimonas</taxon>
    </lineage>
</organism>
<sequence>MSHVDGNALAGVMADALGADVTTMRVGCAHCGTVSIIAETMVTFDGPGPVAHCPTCAAILLRVVSADDGVTVDVRGIRTLTMPRPDERVE</sequence>
<evidence type="ECO:0000313" key="1">
    <source>
        <dbReference type="EMBL" id="GMA94157.1"/>
    </source>
</evidence>
<protein>
    <recommendedName>
        <fullName evidence="3">Hydrogenase maturation nickel metallochaperone HypA</fullName>
    </recommendedName>
</protein>
<evidence type="ECO:0000313" key="2">
    <source>
        <dbReference type="Proteomes" id="UP001157034"/>
    </source>
</evidence>
<comment type="caution">
    <text evidence="1">The sequence shown here is derived from an EMBL/GenBank/DDBJ whole genome shotgun (WGS) entry which is preliminary data.</text>
</comment>
<evidence type="ECO:0008006" key="3">
    <source>
        <dbReference type="Google" id="ProtNLM"/>
    </source>
</evidence>